<dbReference type="GO" id="GO:0000270">
    <property type="term" value="P:peptidoglycan metabolic process"/>
    <property type="evidence" value="ECO:0007669"/>
    <property type="project" value="InterPro"/>
</dbReference>
<dbReference type="GO" id="GO:0016020">
    <property type="term" value="C:membrane"/>
    <property type="evidence" value="ECO:0007669"/>
    <property type="project" value="InterPro"/>
</dbReference>
<evidence type="ECO:0000313" key="4">
    <source>
        <dbReference type="Proteomes" id="UP000066284"/>
    </source>
</evidence>
<dbReference type="GO" id="GO:0008933">
    <property type="term" value="F:peptidoglycan lytic transglycosylase activity"/>
    <property type="evidence" value="ECO:0007669"/>
    <property type="project" value="InterPro"/>
</dbReference>
<dbReference type="EMBL" id="LN885086">
    <property type="protein sequence ID" value="CUQ66359.1"/>
    <property type="molecule type" value="Genomic_DNA"/>
</dbReference>
<reference evidence="4" key="1">
    <citation type="submission" date="2015-09" db="EMBL/GenBank/DDBJ databases">
        <authorList>
            <person name="Daims H."/>
        </authorList>
    </citation>
    <scope>NUCLEOTIDE SEQUENCE [LARGE SCALE GENOMIC DNA]</scope>
</reference>
<dbReference type="AlphaFoldDB" id="A0A0S4KPT3"/>
<dbReference type="CDD" id="cd16896">
    <property type="entry name" value="LT_Slt70-like"/>
    <property type="match status" value="1"/>
</dbReference>
<dbReference type="Pfam" id="PF01464">
    <property type="entry name" value="SLT"/>
    <property type="match status" value="1"/>
</dbReference>
<accession>A0A0S4KPT3</accession>
<evidence type="ECO:0000256" key="1">
    <source>
        <dbReference type="ARBA" id="ARBA00007734"/>
    </source>
</evidence>
<dbReference type="InterPro" id="IPR008258">
    <property type="entry name" value="Transglycosylase_SLT_dom_1"/>
</dbReference>
<dbReference type="PANTHER" id="PTHR37423:SF2">
    <property type="entry name" value="MEMBRANE-BOUND LYTIC MUREIN TRANSGLYCOSYLASE C"/>
    <property type="match status" value="1"/>
</dbReference>
<dbReference type="Gene3D" id="1.10.530.10">
    <property type="match status" value="1"/>
</dbReference>
<dbReference type="SUPFAM" id="SSF53955">
    <property type="entry name" value="Lysozyme-like"/>
    <property type="match status" value="1"/>
</dbReference>
<dbReference type="STRING" id="1715989.NITINOP_1384"/>
<dbReference type="KEGG" id="nio:NITINOP_1384"/>
<dbReference type="PANTHER" id="PTHR37423">
    <property type="entry name" value="SOLUBLE LYTIC MUREIN TRANSGLYCOSYLASE-RELATED"/>
    <property type="match status" value="1"/>
</dbReference>
<organism evidence="3 4">
    <name type="scientific">Candidatus Nitrospira inopinata</name>
    <dbReference type="NCBI Taxonomy" id="1715989"/>
    <lineage>
        <taxon>Bacteria</taxon>
        <taxon>Pseudomonadati</taxon>
        <taxon>Nitrospirota</taxon>
        <taxon>Nitrospiria</taxon>
        <taxon>Nitrospirales</taxon>
        <taxon>Nitrospiraceae</taxon>
        <taxon>Nitrospira</taxon>
    </lineage>
</organism>
<dbReference type="InterPro" id="IPR023346">
    <property type="entry name" value="Lysozyme-like_dom_sf"/>
</dbReference>
<dbReference type="PROSITE" id="PS00922">
    <property type="entry name" value="TRANSGLYCOSYLASE"/>
    <property type="match status" value="1"/>
</dbReference>
<evidence type="ECO:0000259" key="2">
    <source>
        <dbReference type="Pfam" id="PF01464"/>
    </source>
</evidence>
<feature type="domain" description="Transglycosylase SLT" evidence="2">
    <location>
        <begin position="88"/>
        <end position="184"/>
    </location>
</feature>
<name>A0A0S4KPT3_9BACT</name>
<dbReference type="RefSeq" id="WP_269447241.1">
    <property type="nucleotide sequence ID" value="NZ_LN885086.1"/>
</dbReference>
<keyword evidence="4" id="KW-1185">Reference proteome</keyword>
<proteinExistence type="inferred from homology"/>
<comment type="similarity">
    <text evidence="1">Belongs to the transglycosylase Slt family.</text>
</comment>
<dbReference type="InterPro" id="IPR000189">
    <property type="entry name" value="Transglyc_AS"/>
</dbReference>
<evidence type="ECO:0000313" key="3">
    <source>
        <dbReference type="EMBL" id="CUQ66359.1"/>
    </source>
</evidence>
<sequence length="234" mass="26461">MKPRRPPIPRSMLLFVGILLVLGVWDELPGASNSRAHAEVYQYIDAKGVISLTNVPSDSRYRRIDRSSGRLRPTLSEAELEPTILRFSSQYQLPPALIRAVIKAESDFDARAVSRAGAVGLMQLMPQTAVRLDVKDLYDPEDNIGGGTKYLRFLLDRFRGDLPLALAAYNAGEHVVDRYRALPPIEETQRYVRKVLRYYRTFLRRDLAAADGAMVFSEPSSRQPNLEPFAFPLR</sequence>
<protein>
    <recommendedName>
        <fullName evidence="2">Transglycosylase SLT domain-containing protein</fullName>
    </recommendedName>
</protein>
<gene>
    <name evidence="3" type="ORF">NITINOP_1384</name>
</gene>
<dbReference type="Proteomes" id="UP000066284">
    <property type="component" value="Chromosome 1"/>
</dbReference>